<evidence type="ECO:0000256" key="1">
    <source>
        <dbReference type="SAM" id="MobiDB-lite"/>
    </source>
</evidence>
<organism evidence="3">
    <name type="scientific">Cladophialophora bantiana (strain ATCC 10958 / CBS 173.52 / CDC B-1940 / NIH 8579)</name>
    <name type="common">Xylohypha bantiana</name>
    <dbReference type="NCBI Taxonomy" id="1442370"/>
    <lineage>
        <taxon>Eukaryota</taxon>
        <taxon>Fungi</taxon>
        <taxon>Dikarya</taxon>
        <taxon>Ascomycota</taxon>
        <taxon>Pezizomycotina</taxon>
        <taxon>Eurotiomycetes</taxon>
        <taxon>Chaetothyriomycetidae</taxon>
        <taxon>Chaetothyriales</taxon>
        <taxon>Herpotrichiellaceae</taxon>
        <taxon>Cladophialophora</taxon>
    </lineage>
</organism>
<keyword evidence="2" id="KW-0812">Transmembrane</keyword>
<feature type="compositionally biased region" description="Basic and acidic residues" evidence="1">
    <location>
        <begin position="234"/>
        <end position="261"/>
    </location>
</feature>
<dbReference type="GeneID" id="27696324"/>
<dbReference type="EMBL" id="KN846983">
    <property type="protein sequence ID" value="KIW96327.1"/>
    <property type="molecule type" value="Genomic_DNA"/>
</dbReference>
<keyword evidence="2" id="KW-0472">Membrane</keyword>
<protein>
    <submittedName>
        <fullName evidence="3">Unplaced genomic scaffold supercont1.4, whole genome shotgun sequence</fullName>
    </submittedName>
</protein>
<dbReference type="HOGENOM" id="CLU_1004729_0_0_1"/>
<evidence type="ECO:0000256" key="2">
    <source>
        <dbReference type="SAM" id="Phobius"/>
    </source>
</evidence>
<feature type="region of interest" description="Disordered" evidence="1">
    <location>
        <begin position="1"/>
        <end position="24"/>
    </location>
</feature>
<sequence length="277" mass="30199">MSPLSHRSLDVIPSDQSVPSTPNSGAHYLVVPVHQNVPRGASRLLSPSQTSTNLNLHLNWRNVPGYNYVESSSLLHNDPSQAQIGLESHQSPTIASFSHLPDQQLALTTSRSWIYGNDYADQHDELNLLEPWDSIFAIIFLVLFLAGGICLALCRHETIYSSPYPSYSSTSAQASSSSSPTVSSTASTSDGTHSDGRDSATIPGGKGINEASPYLCLSAAHKCLWDERTPPLPKGRERLNLELESESNHQRIEKGERRDYDTVATASSVEELSDELV</sequence>
<reference evidence="3" key="1">
    <citation type="submission" date="2015-01" db="EMBL/GenBank/DDBJ databases">
        <title>The Genome Sequence of Cladophialophora bantiana CBS 173.52.</title>
        <authorList>
            <consortium name="The Broad Institute Genomics Platform"/>
            <person name="Cuomo C."/>
            <person name="de Hoog S."/>
            <person name="Gorbushina A."/>
            <person name="Stielow B."/>
            <person name="Teixiera M."/>
            <person name="Abouelleil A."/>
            <person name="Chapman S.B."/>
            <person name="Priest M."/>
            <person name="Young S.K."/>
            <person name="Wortman J."/>
            <person name="Nusbaum C."/>
            <person name="Birren B."/>
        </authorList>
    </citation>
    <scope>NUCLEOTIDE SEQUENCE [LARGE SCALE GENOMIC DNA]</scope>
    <source>
        <strain evidence="3">CBS 173.52</strain>
    </source>
</reference>
<feature type="transmembrane region" description="Helical" evidence="2">
    <location>
        <begin position="135"/>
        <end position="154"/>
    </location>
</feature>
<accession>A0A0D2GD27</accession>
<evidence type="ECO:0000313" key="3">
    <source>
        <dbReference type="EMBL" id="KIW96327.1"/>
    </source>
</evidence>
<feature type="compositionally biased region" description="Low complexity" evidence="1">
    <location>
        <begin position="170"/>
        <end position="189"/>
    </location>
</feature>
<name>A0A0D2GD27_CLAB1</name>
<feature type="compositionally biased region" description="Polar residues" evidence="1">
    <location>
        <begin position="14"/>
        <end position="24"/>
    </location>
</feature>
<feature type="region of interest" description="Disordered" evidence="1">
    <location>
        <begin position="234"/>
        <end position="277"/>
    </location>
</feature>
<feature type="region of interest" description="Disordered" evidence="1">
    <location>
        <begin position="170"/>
        <end position="206"/>
    </location>
</feature>
<proteinExistence type="predicted"/>
<dbReference type="VEuPathDB" id="FungiDB:Z519_03396"/>
<dbReference type="AlphaFoldDB" id="A0A0D2GD27"/>
<gene>
    <name evidence="3" type="ORF">Z519_03396</name>
</gene>
<dbReference type="RefSeq" id="XP_016622996.1">
    <property type="nucleotide sequence ID" value="XM_016761146.1"/>
</dbReference>
<keyword evidence="2" id="KW-1133">Transmembrane helix</keyword>